<keyword evidence="2" id="KW-1185">Reference proteome</keyword>
<proteinExistence type="predicted"/>
<dbReference type="EMBL" id="JBHFFA010000002">
    <property type="protein sequence ID" value="KAL2642890.1"/>
    <property type="molecule type" value="Genomic_DNA"/>
</dbReference>
<dbReference type="Proteomes" id="UP001605036">
    <property type="component" value="Unassembled WGS sequence"/>
</dbReference>
<accession>A0ABD1Z5V9</accession>
<protein>
    <submittedName>
        <fullName evidence="1">Uncharacterized protein</fullName>
    </submittedName>
</protein>
<comment type="caution">
    <text evidence="1">The sequence shown here is derived from an EMBL/GenBank/DDBJ whole genome shotgun (WGS) entry which is preliminary data.</text>
</comment>
<gene>
    <name evidence="1" type="ORF">R1flu_010477</name>
</gene>
<name>A0ABD1Z5V9_9MARC</name>
<evidence type="ECO:0000313" key="2">
    <source>
        <dbReference type="Proteomes" id="UP001605036"/>
    </source>
</evidence>
<reference evidence="1 2" key="1">
    <citation type="submission" date="2024-09" db="EMBL/GenBank/DDBJ databases">
        <title>Chromosome-scale assembly of Riccia fluitans.</title>
        <authorList>
            <person name="Paukszto L."/>
            <person name="Sawicki J."/>
            <person name="Karawczyk K."/>
            <person name="Piernik-Szablinska J."/>
            <person name="Szczecinska M."/>
            <person name="Mazdziarz M."/>
        </authorList>
    </citation>
    <scope>NUCLEOTIDE SEQUENCE [LARGE SCALE GENOMIC DNA]</scope>
    <source>
        <strain evidence="1">Rf_01</strain>
        <tissue evidence="1">Aerial parts of the thallus</tissue>
    </source>
</reference>
<sequence length="130" mass="14856">MSTGDYTTSTLDAQGEPVIHRINRHWVQLFMDRFNIVCRVQSGKLTTSPEREQHMEMTVAHHLGKLFREFTDGQLDEDMVENVDETHFIINMDNGRTLGFQGDQEVQYADVVSGVQGMIMIVRMFGSVFG</sequence>
<organism evidence="1 2">
    <name type="scientific">Riccia fluitans</name>
    <dbReference type="NCBI Taxonomy" id="41844"/>
    <lineage>
        <taxon>Eukaryota</taxon>
        <taxon>Viridiplantae</taxon>
        <taxon>Streptophyta</taxon>
        <taxon>Embryophyta</taxon>
        <taxon>Marchantiophyta</taxon>
        <taxon>Marchantiopsida</taxon>
        <taxon>Marchantiidae</taxon>
        <taxon>Marchantiales</taxon>
        <taxon>Ricciaceae</taxon>
        <taxon>Riccia</taxon>
    </lineage>
</organism>
<evidence type="ECO:0000313" key="1">
    <source>
        <dbReference type="EMBL" id="KAL2642890.1"/>
    </source>
</evidence>
<dbReference type="AlphaFoldDB" id="A0ABD1Z5V9"/>